<dbReference type="Pfam" id="PF08294">
    <property type="entry name" value="TIM21"/>
    <property type="match status" value="1"/>
</dbReference>
<proteinExistence type="predicted"/>
<feature type="compositionally biased region" description="Basic residues" evidence="1">
    <location>
        <begin position="57"/>
        <end position="70"/>
    </location>
</feature>
<organism evidence="3 4">
    <name type="scientific">Physocladia obscura</name>
    <dbReference type="NCBI Taxonomy" id="109957"/>
    <lineage>
        <taxon>Eukaryota</taxon>
        <taxon>Fungi</taxon>
        <taxon>Fungi incertae sedis</taxon>
        <taxon>Chytridiomycota</taxon>
        <taxon>Chytridiomycota incertae sedis</taxon>
        <taxon>Chytridiomycetes</taxon>
        <taxon>Chytridiales</taxon>
        <taxon>Chytriomycetaceae</taxon>
        <taxon>Physocladia</taxon>
    </lineage>
</organism>
<sequence length="166" mass="17983">MNKFWLAKHNIVGSATYSIRRYATTPIGKIDLKAGGDGSKSSNSSSNKSSSWNRLSLGKKRKPPPKFQSKLKPKTEIRLHNPVFILIVVQSTQNTAYLGVILAGVAAGGMAISYVIYDFVEDYYSGILFDDAFAKVSVDPKVIDMVGTPMKGHGGLGPRGHPTNPK</sequence>
<evidence type="ECO:0000313" key="3">
    <source>
        <dbReference type="EMBL" id="KAJ3135226.1"/>
    </source>
</evidence>
<evidence type="ECO:0000313" key="4">
    <source>
        <dbReference type="Proteomes" id="UP001211907"/>
    </source>
</evidence>
<keyword evidence="2" id="KW-0812">Transmembrane</keyword>
<evidence type="ECO:0000256" key="2">
    <source>
        <dbReference type="SAM" id="Phobius"/>
    </source>
</evidence>
<dbReference type="InterPro" id="IPR013261">
    <property type="entry name" value="Tim21"/>
</dbReference>
<dbReference type="GO" id="GO:0030150">
    <property type="term" value="P:protein import into mitochondrial matrix"/>
    <property type="evidence" value="ECO:0007669"/>
    <property type="project" value="InterPro"/>
</dbReference>
<evidence type="ECO:0000256" key="1">
    <source>
        <dbReference type="SAM" id="MobiDB-lite"/>
    </source>
</evidence>
<reference evidence="3" key="1">
    <citation type="submission" date="2020-05" db="EMBL/GenBank/DDBJ databases">
        <title>Phylogenomic resolution of chytrid fungi.</title>
        <authorList>
            <person name="Stajich J.E."/>
            <person name="Amses K."/>
            <person name="Simmons R."/>
            <person name="Seto K."/>
            <person name="Myers J."/>
            <person name="Bonds A."/>
            <person name="Quandt C.A."/>
            <person name="Barry K."/>
            <person name="Liu P."/>
            <person name="Grigoriev I."/>
            <person name="Longcore J.E."/>
            <person name="James T.Y."/>
        </authorList>
    </citation>
    <scope>NUCLEOTIDE SEQUENCE</scope>
    <source>
        <strain evidence="3">JEL0513</strain>
    </source>
</reference>
<gene>
    <name evidence="3" type="ORF">HK100_002887</name>
</gene>
<keyword evidence="2" id="KW-0472">Membrane</keyword>
<keyword evidence="2" id="KW-1133">Transmembrane helix</keyword>
<keyword evidence="4" id="KW-1185">Reference proteome</keyword>
<feature type="compositionally biased region" description="Low complexity" evidence="1">
    <location>
        <begin position="39"/>
        <end position="51"/>
    </location>
</feature>
<feature type="transmembrane region" description="Helical" evidence="2">
    <location>
        <begin position="96"/>
        <end position="117"/>
    </location>
</feature>
<comment type="caution">
    <text evidence="3">The sequence shown here is derived from an EMBL/GenBank/DDBJ whole genome shotgun (WGS) entry which is preliminary data.</text>
</comment>
<protein>
    <submittedName>
        <fullName evidence="3">Uncharacterized protein</fullName>
    </submittedName>
</protein>
<dbReference type="Proteomes" id="UP001211907">
    <property type="component" value="Unassembled WGS sequence"/>
</dbReference>
<accession>A0AAD5XG34</accession>
<name>A0AAD5XG34_9FUNG</name>
<dbReference type="GO" id="GO:0005744">
    <property type="term" value="C:TIM23 mitochondrial import inner membrane translocase complex"/>
    <property type="evidence" value="ECO:0007669"/>
    <property type="project" value="InterPro"/>
</dbReference>
<feature type="region of interest" description="Disordered" evidence="1">
    <location>
        <begin position="35"/>
        <end position="70"/>
    </location>
</feature>
<dbReference type="EMBL" id="JADGJH010000169">
    <property type="protein sequence ID" value="KAJ3135226.1"/>
    <property type="molecule type" value="Genomic_DNA"/>
</dbReference>
<dbReference type="AlphaFoldDB" id="A0AAD5XG34"/>